<protein>
    <recommendedName>
        <fullName evidence="5">Lipoprotein</fullName>
    </recommendedName>
</protein>
<reference evidence="3 4" key="1">
    <citation type="submission" date="2013-08" db="EMBL/GenBank/DDBJ databases">
        <title>Genomic analysis of Lysobacter defluvii.</title>
        <authorList>
            <person name="Wang Q."/>
            <person name="Wang G."/>
        </authorList>
    </citation>
    <scope>NUCLEOTIDE SEQUENCE [LARGE SCALE GENOMIC DNA]</scope>
    <source>
        <strain evidence="3 4">IMMIB APB-9</strain>
    </source>
</reference>
<dbReference type="InterPro" id="IPR005297">
    <property type="entry name" value="Lipoprotein_repeat"/>
</dbReference>
<proteinExistence type="predicted"/>
<sequence>MVKYLMMGLAATVLAAGCSGDQAPAPDGRAETAPGLADSTSTPSTVGEEGTLVTDAADVNQTLGVYTAGEAAPAYVVDSNRRAVYLLEGDVEGRGCQDACLRDWAPVMPPTGTPTTDGELAPVLVDIVRRPDGTEQMTYNGHPLYHYVGDQRVGDTTGHMVEDAWGTWYLVTPQGTAVGEKVGPMPDEPGGSPDRDPAG</sequence>
<evidence type="ECO:0008006" key="5">
    <source>
        <dbReference type="Google" id="ProtNLM"/>
    </source>
</evidence>
<dbReference type="Proteomes" id="UP000030003">
    <property type="component" value="Unassembled WGS sequence"/>
</dbReference>
<keyword evidence="4" id="KW-1185">Reference proteome</keyword>
<dbReference type="PROSITE" id="PS51257">
    <property type="entry name" value="PROKAR_LIPOPROTEIN"/>
    <property type="match status" value="1"/>
</dbReference>
<dbReference type="PANTHER" id="PTHR39335">
    <property type="entry name" value="BLL4220 PROTEIN"/>
    <property type="match status" value="1"/>
</dbReference>
<feature type="signal peptide" evidence="2">
    <location>
        <begin position="1"/>
        <end position="15"/>
    </location>
</feature>
<comment type="caution">
    <text evidence="3">The sequence shown here is derived from an EMBL/GenBank/DDBJ whole genome shotgun (WGS) entry which is preliminary data.</text>
</comment>
<feature type="region of interest" description="Disordered" evidence="1">
    <location>
        <begin position="24"/>
        <end position="47"/>
    </location>
</feature>
<feature type="region of interest" description="Disordered" evidence="1">
    <location>
        <begin position="178"/>
        <end position="199"/>
    </location>
</feature>
<name>A0A0A0M8D0_9GAMM</name>
<accession>A0A0A0M8D0</accession>
<evidence type="ECO:0000256" key="2">
    <source>
        <dbReference type="SAM" id="SignalP"/>
    </source>
</evidence>
<dbReference type="AlphaFoldDB" id="A0A0A0M8D0"/>
<gene>
    <name evidence="3" type="ORF">N791_02985</name>
</gene>
<dbReference type="eggNOG" id="COG4315">
    <property type="taxonomic scope" value="Bacteria"/>
</dbReference>
<organism evidence="3 4">
    <name type="scientific">Lysobacter defluvii IMMIB APB-9 = DSM 18482</name>
    <dbReference type="NCBI Taxonomy" id="1385515"/>
    <lineage>
        <taxon>Bacteria</taxon>
        <taxon>Pseudomonadati</taxon>
        <taxon>Pseudomonadota</taxon>
        <taxon>Gammaproteobacteria</taxon>
        <taxon>Lysobacterales</taxon>
        <taxon>Lysobacteraceae</taxon>
        <taxon>Novilysobacter</taxon>
    </lineage>
</organism>
<dbReference type="Pfam" id="PF03640">
    <property type="entry name" value="Lipoprotein_15"/>
    <property type="match status" value="1"/>
</dbReference>
<evidence type="ECO:0000313" key="4">
    <source>
        <dbReference type="Proteomes" id="UP000030003"/>
    </source>
</evidence>
<dbReference type="GO" id="GO:0043448">
    <property type="term" value="P:alkane catabolic process"/>
    <property type="evidence" value="ECO:0007669"/>
    <property type="project" value="TreeGrafter"/>
</dbReference>
<dbReference type="EMBL" id="AVBH01000103">
    <property type="protein sequence ID" value="KGO98277.1"/>
    <property type="molecule type" value="Genomic_DNA"/>
</dbReference>
<dbReference type="STRING" id="1385515.GCA_000423325_00173"/>
<dbReference type="OrthoDB" id="9800666at2"/>
<feature type="chain" id="PRO_5012587889" description="Lipoprotein" evidence="2">
    <location>
        <begin position="16"/>
        <end position="199"/>
    </location>
</feature>
<keyword evidence="2" id="KW-0732">Signal</keyword>
<dbReference type="RefSeq" id="WP_052106808.1">
    <property type="nucleotide sequence ID" value="NZ_AUHT01000004.1"/>
</dbReference>
<evidence type="ECO:0000256" key="1">
    <source>
        <dbReference type="SAM" id="MobiDB-lite"/>
    </source>
</evidence>
<evidence type="ECO:0000313" key="3">
    <source>
        <dbReference type="EMBL" id="KGO98277.1"/>
    </source>
</evidence>
<dbReference type="PANTHER" id="PTHR39335:SF1">
    <property type="entry name" value="BLL4220 PROTEIN"/>
    <property type="match status" value="1"/>
</dbReference>